<dbReference type="Pfam" id="PF02743">
    <property type="entry name" value="dCache_1"/>
    <property type="match status" value="1"/>
</dbReference>
<keyword evidence="11 15" id="KW-1133">Transmembrane helix</keyword>
<evidence type="ECO:0000256" key="11">
    <source>
        <dbReference type="ARBA" id="ARBA00022989"/>
    </source>
</evidence>
<evidence type="ECO:0000313" key="19">
    <source>
        <dbReference type="EMBL" id="CCH48309.1"/>
    </source>
</evidence>
<dbReference type="Gene3D" id="1.10.287.130">
    <property type="match status" value="1"/>
</dbReference>
<dbReference type="PRINTS" id="PR00344">
    <property type="entry name" value="BCTRLSENSOR"/>
</dbReference>
<evidence type="ECO:0000256" key="14">
    <source>
        <dbReference type="PROSITE-ProRule" id="PRU00169"/>
    </source>
</evidence>
<dbReference type="OrthoDB" id="5437363at2"/>
<dbReference type="EMBL" id="FO203427">
    <property type="protein sequence ID" value="CCH48309.1"/>
    <property type="molecule type" value="Genomic_DNA"/>
</dbReference>
<evidence type="ECO:0000259" key="18">
    <source>
        <dbReference type="PROSITE" id="PS50885"/>
    </source>
</evidence>
<dbReference type="HOGENOM" id="CLU_000445_114_21_7"/>
<dbReference type="InterPro" id="IPR003660">
    <property type="entry name" value="HAMP_dom"/>
</dbReference>
<evidence type="ECO:0000256" key="5">
    <source>
        <dbReference type="ARBA" id="ARBA00022553"/>
    </source>
</evidence>
<dbReference type="CDD" id="cd12914">
    <property type="entry name" value="PDC1_DGC_like"/>
    <property type="match status" value="1"/>
</dbReference>
<feature type="domain" description="HAMP" evidence="18">
    <location>
        <begin position="310"/>
        <end position="363"/>
    </location>
</feature>
<keyword evidence="7 15" id="KW-0812">Transmembrane</keyword>
<dbReference type="SUPFAM" id="SSF47384">
    <property type="entry name" value="Homodimeric domain of signal transducing histidine kinase"/>
    <property type="match status" value="1"/>
</dbReference>
<evidence type="ECO:0000256" key="9">
    <source>
        <dbReference type="ARBA" id="ARBA00022777"/>
    </source>
</evidence>
<evidence type="ECO:0000256" key="3">
    <source>
        <dbReference type="ARBA" id="ARBA00012438"/>
    </source>
</evidence>
<dbReference type="PATRIC" id="fig|879567.3.peg.1108"/>
<proteinExistence type="predicted"/>
<evidence type="ECO:0000256" key="4">
    <source>
        <dbReference type="ARBA" id="ARBA00022475"/>
    </source>
</evidence>
<dbReference type="SUPFAM" id="SSF55874">
    <property type="entry name" value="ATPase domain of HSP90 chaperone/DNA topoisomerase II/histidine kinase"/>
    <property type="match status" value="1"/>
</dbReference>
<dbReference type="SMART" id="SM00448">
    <property type="entry name" value="REC"/>
    <property type="match status" value="1"/>
</dbReference>
<evidence type="ECO:0000256" key="12">
    <source>
        <dbReference type="ARBA" id="ARBA00023012"/>
    </source>
</evidence>
<dbReference type="CDD" id="cd17546">
    <property type="entry name" value="REC_hyHK_CKI1_RcsC-like"/>
    <property type="match status" value="1"/>
</dbReference>
<dbReference type="Gene3D" id="3.30.450.20">
    <property type="entry name" value="PAS domain"/>
    <property type="match status" value="1"/>
</dbReference>
<keyword evidence="6" id="KW-0808">Transferase</keyword>
<dbReference type="CDD" id="cd06225">
    <property type="entry name" value="HAMP"/>
    <property type="match status" value="1"/>
</dbReference>
<feature type="transmembrane region" description="Helical" evidence="15">
    <location>
        <begin position="285"/>
        <end position="308"/>
    </location>
</feature>
<name>M1WPE5_PSEP2</name>
<dbReference type="InterPro" id="IPR029151">
    <property type="entry name" value="Sensor-like_sf"/>
</dbReference>
<dbReference type="InterPro" id="IPR001789">
    <property type="entry name" value="Sig_transdc_resp-reg_receiver"/>
</dbReference>
<keyword evidence="4" id="KW-1003">Cell membrane</keyword>
<comment type="subcellular location">
    <subcellularLocation>
        <location evidence="2">Cell membrane</location>
        <topology evidence="2">Multi-pass membrane protein</topology>
    </subcellularLocation>
</comment>
<dbReference type="InterPro" id="IPR033479">
    <property type="entry name" value="dCache_1"/>
</dbReference>
<dbReference type="CDD" id="cd16922">
    <property type="entry name" value="HATPase_EvgS-ArcB-TorS-like"/>
    <property type="match status" value="1"/>
</dbReference>
<dbReference type="PROSITE" id="PS50110">
    <property type="entry name" value="RESPONSE_REGULATORY"/>
    <property type="match status" value="1"/>
</dbReference>
<sequence length="748" mass="83279">MLFKLIHGSLRKKIIYIVVWATFPVFLVLLLLEFNHRDEAVRIAERDTTLFLHGFSEVQRRITNSTRTLLRTVSELPAIKQRDIPGSTRILETLLKANPIYTNAILLDEHGDVLAIGKGENQGFNFADRKQFRDAVEQKEFSFGEYVIGKTSKKSIFPFGMPVLDESGRSLGALIIGVDLNHYTELFDNSAFPKGAFFGLCDRNGLRLFRRPAPDGAKAGGRIKKEVFDIVRNATKPGIIHTQGSDQLQRIMAYEPLRLAPHAPPYMYMFMGLDRGRVLETTNMAMVQGILASFFSLCVAVLLAWLLAWKSIGIRMNKLIWATRRLGQDGDFQGSGVPYTDGEIGELAEAFDTMSATLKRREEDLLAARISAEAANRAKDEFLANISHEVRTPLNGVMGMLQLLNDTQLDKEQLSFLSTALQSSKNLMRVLNDLLDFIKIGAGKLELLEEVFDLEDLITQSINLFQLQAKEKGLSMTYHIDTNVLGTYTGDVGRLRQVIFNLLGNAIKFTPSGSIKIEVYGLQSKEEEKARLFFAIEDTGVGIPDDKIEYIFDAFTQVDGSLSREYQGTGLGLPIVQKLVNLMEGTCVLESEVGVGTTLLFCVQLKRGGTLLPLYTVKKHQSVSASLRILLVEDEKVNRLMAHRILEKMGHSVECAENGFQCLEKLSESAFDVVLMDIQMPGLDGLGATRAIRTDPNYAHCNTIPIIALSAHAAENDRQTALRAGVDVYLVKPFDKDELEEVLAGFAN</sequence>
<dbReference type="InterPro" id="IPR003594">
    <property type="entry name" value="HATPase_dom"/>
</dbReference>
<dbReference type="AlphaFoldDB" id="M1WPE5"/>
<dbReference type="Gene3D" id="6.10.340.10">
    <property type="match status" value="1"/>
</dbReference>
<keyword evidence="20" id="KW-1185">Reference proteome</keyword>
<dbReference type="STRING" id="1322246.BN4_11072"/>
<dbReference type="Proteomes" id="UP000011724">
    <property type="component" value="Chromosome"/>
</dbReference>
<keyword evidence="8" id="KW-0547">Nucleotide-binding</keyword>
<organism evidence="19 20">
    <name type="scientific">Pseudodesulfovibrio piezophilus (strain DSM 21447 / JCM 15486 / C1TLV30)</name>
    <name type="common">Desulfovibrio piezophilus</name>
    <dbReference type="NCBI Taxonomy" id="1322246"/>
    <lineage>
        <taxon>Bacteria</taxon>
        <taxon>Pseudomonadati</taxon>
        <taxon>Thermodesulfobacteriota</taxon>
        <taxon>Desulfovibrionia</taxon>
        <taxon>Desulfovibrionales</taxon>
        <taxon>Desulfovibrionaceae</taxon>
    </lineage>
</organism>
<evidence type="ECO:0000259" key="17">
    <source>
        <dbReference type="PROSITE" id="PS50110"/>
    </source>
</evidence>
<dbReference type="eggNOG" id="COG2205">
    <property type="taxonomic scope" value="Bacteria"/>
</dbReference>
<dbReference type="SMART" id="SM00304">
    <property type="entry name" value="HAMP"/>
    <property type="match status" value="1"/>
</dbReference>
<dbReference type="Pfam" id="PF00072">
    <property type="entry name" value="Response_reg"/>
    <property type="match status" value="1"/>
</dbReference>
<dbReference type="InterPro" id="IPR011006">
    <property type="entry name" value="CheY-like_superfamily"/>
</dbReference>
<dbReference type="KEGG" id="dpi:BN4_11072"/>
<accession>M1WPE5</accession>
<dbReference type="GO" id="GO:0005886">
    <property type="term" value="C:plasma membrane"/>
    <property type="evidence" value="ECO:0007669"/>
    <property type="project" value="UniProtKB-SubCell"/>
</dbReference>
<dbReference type="CDD" id="cd00082">
    <property type="entry name" value="HisKA"/>
    <property type="match status" value="1"/>
</dbReference>
<dbReference type="Pfam" id="PF00512">
    <property type="entry name" value="HisKA"/>
    <property type="match status" value="1"/>
</dbReference>
<feature type="transmembrane region" description="Helical" evidence="15">
    <location>
        <begin position="14"/>
        <end position="32"/>
    </location>
</feature>
<keyword evidence="9 19" id="KW-0418">Kinase</keyword>
<dbReference type="InterPro" id="IPR005467">
    <property type="entry name" value="His_kinase_dom"/>
</dbReference>
<feature type="domain" description="Histidine kinase" evidence="16">
    <location>
        <begin position="385"/>
        <end position="607"/>
    </location>
</feature>
<evidence type="ECO:0000256" key="10">
    <source>
        <dbReference type="ARBA" id="ARBA00022840"/>
    </source>
</evidence>
<dbReference type="Gene3D" id="3.30.565.10">
    <property type="entry name" value="Histidine kinase-like ATPase, C-terminal domain"/>
    <property type="match status" value="1"/>
</dbReference>
<feature type="modified residue" description="4-aspartylphosphate" evidence="14">
    <location>
        <position position="677"/>
    </location>
</feature>
<dbReference type="PROSITE" id="PS50885">
    <property type="entry name" value="HAMP"/>
    <property type="match status" value="1"/>
</dbReference>
<dbReference type="SMART" id="SM00388">
    <property type="entry name" value="HisKA"/>
    <property type="match status" value="1"/>
</dbReference>
<dbReference type="SMART" id="SM00387">
    <property type="entry name" value="HATPase_c"/>
    <property type="match status" value="1"/>
</dbReference>
<keyword evidence="13 15" id="KW-0472">Membrane</keyword>
<dbReference type="RefSeq" id="WP_015414359.1">
    <property type="nucleotide sequence ID" value="NC_020409.1"/>
</dbReference>
<dbReference type="InterPro" id="IPR004358">
    <property type="entry name" value="Sig_transdc_His_kin-like_C"/>
</dbReference>
<evidence type="ECO:0000256" key="7">
    <source>
        <dbReference type="ARBA" id="ARBA00022692"/>
    </source>
</evidence>
<dbReference type="PROSITE" id="PS50109">
    <property type="entry name" value="HIS_KIN"/>
    <property type="match status" value="1"/>
</dbReference>
<dbReference type="EC" id="2.7.13.3" evidence="3"/>
<dbReference type="GO" id="GO:0000155">
    <property type="term" value="F:phosphorelay sensor kinase activity"/>
    <property type="evidence" value="ECO:0007669"/>
    <property type="project" value="InterPro"/>
</dbReference>
<evidence type="ECO:0000256" key="13">
    <source>
        <dbReference type="ARBA" id="ARBA00023136"/>
    </source>
</evidence>
<evidence type="ECO:0000313" key="20">
    <source>
        <dbReference type="Proteomes" id="UP000011724"/>
    </source>
</evidence>
<dbReference type="PANTHER" id="PTHR45339">
    <property type="entry name" value="HYBRID SIGNAL TRANSDUCTION HISTIDINE KINASE J"/>
    <property type="match status" value="1"/>
</dbReference>
<keyword evidence="10" id="KW-0067">ATP-binding</keyword>
<keyword evidence="5 14" id="KW-0597">Phosphoprotein</keyword>
<dbReference type="InterPro" id="IPR036097">
    <property type="entry name" value="HisK_dim/P_sf"/>
</dbReference>
<feature type="domain" description="Response regulatory" evidence="17">
    <location>
        <begin position="628"/>
        <end position="747"/>
    </location>
</feature>
<dbReference type="SUPFAM" id="SSF52172">
    <property type="entry name" value="CheY-like"/>
    <property type="match status" value="1"/>
</dbReference>
<dbReference type="FunFam" id="3.30.565.10:FF:000010">
    <property type="entry name" value="Sensor histidine kinase RcsC"/>
    <property type="match status" value="1"/>
</dbReference>
<reference evidence="19 20" key="1">
    <citation type="journal article" date="2013" name="PLoS ONE">
        <title>The first genomic and proteomic characterization of a deep-sea sulfate reducer: insights into the piezophilic lifestyle of Desulfovibrio piezophilus.</title>
        <authorList>
            <person name="Pradel N."/>
            <person name="Ji B."/>
            <person name="Gimenez G."/>
            <person name="Talla E."/>
            <person name="Lenoble P."/>
            <person name="Garel M."/>
            <person name="Tamburini C."/>
            <person name="Fourquet P."/>
            <person name="Lebrun R."/>
            <person name="Bertin P."/>
            <person name="Denis Y."/>
            <person name="Pophillat M."/>
            <person name="Barbe V."/>
            <person name="Ollivier B."/>
            <person name="Dolla A."/>
        </authorList>
    </citation>
    <scope>NUCLEOTIDE SEQUENCE [LARGE SCALE GENOMIC DNA]</scope>
    <source>
        <strain evidence="20">DSM 10523 / SB164P1</strain>
    </source>
</reference>
<evidence type="ECO:0000256" key="15">
    <source>
        <dbReference type="SAM" id="Phobius"/>
    </source>
</evidence>
<comment type="catalytic activity">
    <reaction evidence="1">
        <text>ATP + protein L-histidine = ADP + protein N-phospho-L-histidine.</text>
        <dbReference type="EC" id="2.7.13.3"/>
    </reaction>
</comment>
<dbReference type="InterPro" id="IPR003661">
    <property type="entry name" value="HisK_dim/P_dom"/>
</dbReference>
<gene>
    <name evidence="19" type="ordered locus">BN4_11072</name>
</gene>
<evidence type="ECO:0000259" key="16">
    <source>
        <dbReference type="PROSITE" id="PS50109"/>
    </source>
</evidence>
<evidence type="ECO:0000256" key="8">
    <source>
        <dbReference type="ARBA" id="ARBA00022741"/>
    </source>
</evidence>
<evidence type="ECO:0000256" key="6">
    <source>
        <dbReference type="ARBA" id="ARBA00022679"/>
    </source>
</evidence>
<dbReference type="Gene3D" id="3.40.50.2300">
    <property type="match status" value="1"/>
</dbReference>
<protein>
    <recommendedName>
        <fullName evidence="3">histidine kinase</fullName>
        <ecNumber evidence="3">2.7.13.3</ecNumber>
    </recommendedName>
</protein>
<keyword evidence="12" id="KW-0902">Two-component regulatory system</keyword>
<dbReference type="FunFam" id="1.10.287.130:FF:000004">
    <property type="entry name" value="Ethylene receptor 1"/>
    <property type="match status" value="1"/>
</dbReference>
<reference evidence="20" key="2">
    <citation type="journal article" date="2013" name="Stand. Genomic Sci.">
        <title>Complete genome sequence of Desulfocapsa sulfexigens, a marine deltaproteobacterium specialized in disproportionating inorganic sulfur compounds.</title>
        <authorList>
            <person name="Finster K.W."/>
            <person name="Kjeldsen K.U."/>
            <person name="Kube M."/>
            <person name="Reinhardt R."/>
            <person name="Mussmann M."/>
            <person name="Amann R."/>
            <person name="Schreiber L."/>
        </authorList>
    </citation>
    <scope>NUCLEOTIDE SEQUENCE [LARGE SCALE GENOMIC DNA]</scope>
    <source>
        <strain evidence="20">DSM 10523 / SB164P1</strain>
    </source>
</reference>
<dbReference type="GO" id="GO:0005524">
    <property type="term" value="F:ATP binding"/>
    <property type="evidence" value="ECO:0007669"/>
    <property type="project" value="UniProtKB-KW"/>
</dbReference>
<evidence type="ECO:0000256" key="2">
    <source>
        <dbReference type="ARBA" id="ARBA00004651"/>
    </source>
</evidence>
<dbReference type="SUPFAM" id="SSF103190">
    <property type="entry name" value="Sensory domain-like"/>
    <property type="match status" value="1"/>
</dbReference>
<dbReference type="BioCyc" id="DPIE1322246:BN4_RS17045-MONOMER"/>
<evidence type="ECO:0000256" key="1">
    <source>
        <dbReference type="ARBA" id="ARBA00000085"/>
    </source>
</evidence>
<dbReference type="Pfam" id="PF02518">
    <property type="entry name" value="HATPase_c"/>
    <property type="match status" value="1"/>
</dbReference>
<dbReference type="PANTHER" id="PTHR45339:SF1">
    <property type="entry name" value="HYBRID SIGNAL TRANSDUCTION HISTIDINE KINASE J"/>
    <property type="match status" value="1"/>
</dbReference>
<dbReference type="InterPro" id="IPR036890">
    <property type="entry name" value="HATPase_C_sf"/>
</dbReference>